<comment type="similarity">
    <text evidence="2 10">Belongs to the mitochondrial carrier (TC 2.A.29) family.</text>
</comment>
<gene>
    <name evidence="11" type="ORF">ANDGO_02812</name>
</gene>
<feature type="repeat" description="Solcar" evidence="9">
    <location>
        <begin position="107"/>
        <end position="191"/>
    </location>
</feature>
<dbReference type="SUPFAM" id="SSF103506">
    <property type="entry name" value="Mitochondrial carrier"/>
    <property type="match status" value="1"/>
</dbReference>
<dbReference type="PANTHER" id="PTHR45624:SF12">
    <property type="entry name" value="MITOCHONDRIAL ORNITHINE TRANSPORTER 1"/>
    <property type="match status" value="1"/>
</dbReference>
<keyword evidence="3 10" id="KW-0813">Transport</keyword>
<dbReference type="Proteomes" id="UP000799049">
    <property type="component" value="Unassembled WGS sequence"/>
</dbReference>
<evidence type="ECO:0000256" key="3">
    <source>
        <dbReference type="ARBA" id="ARBA00022448"/>
    </source>
</evidence>
<evidence type="ECO:0000256" key="9">
    <source>
        <dbReference type="PROSITE-ProRule" id="PRU00282"/>
    </source>
</evidence>
<dbReference type="PRINTS" id="PR00926">
    <property type="entry name" value="MITOCARRIER"/>
</dbReference>
<protein>
    <submittedName>
        <fullName evidence="11">Mitochondrial solute carrier family 25 (Mitochondrial carnitine/acylcarnitine transporter) member 20/29</fullName>
    </submittedName>
</protein>
<evidence type="ECO:0000256" key="10">
    <source>
        <dbReference type="RuleBase" id="RU000488"/>
    </source>
</evidence>
<feature type="repeat" description="Solcar" evidence="9">
    <location>
        <begin position="14"/>
        <end position="98"/>
    </location>
</feature>
<evidence type="ECO:0000256" key="4">
    <source>
        <dbReference type="ARBA" id="ARBA00022692"/>
    </source>
</evidence>
<name>A0A8K0F2Y0_ANDGO</name>
<keyword evidence="5" id="KW-0677">Repeat</keyword>
<accession>A0A8K0F2Y0</accession>
<feature type="repeat" description="Solcar" evidence="9">
    <location>
        <begin position="199"/>
        <end position="289"/>
    </location>
</feature>
<evidence type="ECO:0000256" key="5">
    <source>
        <dbReference type="ARBA" id="ARBA00022737"/>
    </source>
</evidence>
<dbReference type="EMBL" id="VRVR01000012">
    <property type="protein sequence ID" value="KAF0852870.1"/>
    <property type="molecule type" value="Genomic_DNA"/>
</dbReference>
<dbReference type="Gene3D" id="1.50.40.10">
    <property type="entry name" value="Mitochondrial carrier domain"/>
    <property type="match status" value="1"/>
</dbReference>
<keyword evidence="4 9" id="KW-0812">Transmembrane</keyword>
<sequence length="295" mass="32000">MTDAEVVAFLDDVPIEVKDFIAGTVAGSAQVISGHPFDTIKVRMQTSAAGSTSAMRIVRDVIGKEGVRSFFRGMGPPLAGVGAVNAVLFVAYGKARDWMEPDRDVDLSISETMVAGAFAGFVNCSVICPIELVKSRLQVAGTKFAGPLQCGKLILRNEGVKGLFRGMSATIYREVPAYAGYFGAYEVAKRTLIGDKESNSPLELFISGGFGGVGCWLFSYPQDVIKTVLQVSDKPYKKTFFDGGFWSCAREIAVQEGWKGFFKGFSPTMIRAFWANAATFFAYEMTMKALTGTYF</sequence>
<dbReference type="InterPro" id="IPR018108">
    <property type="entry name" value="MCP_transmembrane"/>
</dbReference>
<keyword evidence="7" id="KW-0496">Mitochondrion</keyword>
<dbReference type="AlphaFoldDB" id="A0A8K0F2Y0"/>
<evidence type="ECO:0000256" key="2">
    <source>
        <dbReference type="ARBA" id="ARBA00006375"/>
    </source>
</evidence>
<dbReference type="GO" id="GO:0000064">
    <property type="term" value="F:L-ornithine transmembrane transporter activity"/>
    <property type="evidence" value="ECO:0007669"/>
    <property type="project" value="TreeGrafter"/>
</dbReference>
<dbReference type="InterPro" id="IPR050567">
    <property type="entry name" value="Mitochondrial_Carrier"/>
</dbReference>
<keyword evidence="6" id="KW-1133">Transmembrane helix</keyword>
<dbReference type="GO" id="GO:1990575">
    <property type="term" value="P:mitochondrial L-ornithine transmembrane transport"/>
    <property type="evidence" value="ECO:0007669"/>
    <property type="project" value="TreeGrafter"/>
</dbReference>
<proteinExistence type="inferred from homology"/>
<dbReference type="PANTHER" id="PTHR45624">
    <property type="entry name" value="MITOCHONDRIAL BASIC AMINO ACIDS TRANSPORTER-RELATED"/>
    <property type="match status" value="1"/>
</dbReference>
<reference evidence="11" key="1">
    <citation type="submission" date="2019-09" db="EMBL/GenBank/DDBJ databases">
        <title>The Mitochondrial Proteome of the Jakobid, Andalucia godoyi, a Protist With the Most Gene-Rich and Bacteria-Like Mitochondrial Genome.</title>
        <authorList>
            <person name="Gray M.W."/>
            <person name="Burger G."/>
            <person name="Derelle R."/>
            <person name="Klimes V."/>
            <person name="Leger M."/>
            <person name="Sarrasin M."/>
            <person name="Vlcek C."/>
            <person name="Roger A.J."/>
            <person name="Elias M."/>
            <person name="Lang B.F."/>
        </authorList>
    </citation>
    <scope>NUCLEOTIDE SEQUENCE</scope>
    <source>
        <strain evidence="11">And28</strain>
    </source>
</reference>
<evidence type="ECO:0000313" key="11">
    <source>
        <dbReference type="EMBL" id="KAF0852870.1"/>
    </source>
</evidence>
<evidence type="ECO:0000313" key="12">
    <source>
        <dbReference type="Proteomes" id="UP000799049"/>
    </source>
</evidence>
<organism evidence="11 12">
    <name type="scientific">Andalucia godoyi</name>
    <name type="common">Flagellate</name>
    <dbReference type="NCBI Taxonomy" id="505711"/>
    <lineage>
        <taxon>Eukaryota</taxon>
        <taxon>Discoba</taxon>
        <taxon>Jakobida</taxon>
        <taxon>Andalucina</taxon>
        <taxon>Andaluciidae</taxon>
        <taxon>Andalucia</taxon>
    </lineage>
</organism>
<dbReference type="GO" id="GO:0031966">
    <property type="term" value="C:mitochondrial membrane"/>
    <property type="evidence" value="ECO:0007669"/>
    <property type="project" value="UniProtKB-SubCell"/>
</dbReference>
<dbReference type="InterPro" id="IPR023395">
    <property type="entry name" value="MCP_dom_sf"/>
</dbReference>
<evidence type="ECO:0000256" key="8">
    <source>
        <dbReference type="ARBA" id="ARBA00023136"/>
    </source>
</evidence>
<evidence type="ECO:0000256" key="7">
    <source>
        <dbReference type="ARBA" id="ARBA00023128"/>
    </source>
</evidence>
<keyword evidence="12" id="KW-1185">Reference proteome</keyword>
<evidence type="ECO:0000256" key="1">
    <source>
        <dbReference type="ARBA" id="ARBA00004225"/>
    </source>
</evidence>
<evidence type="ECO:0000256" key="6">
    <source>
        <dbReference type="ARBA" id="ARBA00022989"/>
    </source>
</evidence>
<dbReference type="Pfam" id="PF00153">
    <property type="entry name" value="Mito_carr"/>
    <property type="match status" value="3"/>
</dbReference>
<comment type="subcellular location">
    <subcellularLocation>
        <location evidence="1">Mitochondrion membrane</location>
        <topology evidence="1">Multi-pass membrane protein</topology>
    </subcellularLocation>
</comment>
<keyword evidence="8 9" id="KW-0472">Membrane</keyword>
<dbReference type="InterPro" id="IPR002067">
    <property type="entry name" value="MCP"/>
</dbReference>
<dbReference type="PROSITE" id="PS50920">
    <property type="entry name" value="SOLCAR"/>
    <property type="match status" value="3"/>
</dbReference>
<comment type="caution">
    <text evidence="11">The sequence shown here is derived from an EMBL/GenBank/DDBJ whole genome shotgun (WGS) entry which is preliminary data.</text>
</comment>
<dbReference type="OrthoDB" id="14252at2759"/>